<keyword evidence="4" id="KW-1185">Reference proteome</keyword>
<evidence type="ECO:0000313" key="3">
    <source>
        <dbReference type="EMBL" id="SHH67407.1"/>
    </source>
</evidence>
<gene>
    <name evidence="3" type="ORF">SAMN02746098_01104</name>
</gene>
<name>A0A1M5UWJ6_9FIRM</name>
<sequence>MDLFEENIMVISQRGIQDFIADMVPGEVPFDYVGTDADGVKIFCGNDDKPFILEPMIDETRLPNPYLKQLIFFFGIGSLKEIRKVASLAHKESLFVIIEPNPYFLQHALSHENFKMLNNTNYILVTERPEGLSELFKFLFSSQLFYLLRNITFYFNSYYRKYDSASVKDYLIKITVAIKHKYFNIGNSIHDSLIGLVNNLKNIKWMSENADVAKLKGAFSEVPAFVVSAGPSLDKNMRHLKEAQGKGIIIAVDTIAKKLLENGISPDFICTVERGEIVWEYFYEKQEYPSNLYLISSLVTDPRIVEMFKHRAVLPMRSSVREYFWLSEKLGLSSDHFMGMGASCAHLAAGFAFHVGASPIIMVGQDLAYGEKGTHATGTIYEKKPIIEKDEKLFVQGYYEGNVKTSNIWLEFKAIFESMFKMNRTLIINATEGGARIEETTQLDLDVAVKKYCINECNVFERMQNVPLHSIEWDEVESKIKDYINNIEELQVKVAKHLDVLKRYNRVWKHSMPEKKVQKIYDSMKKTDLYYNTIFTDQLLYHNMQGPLAILMQKFHAIENTDSLEDLKENLRVQIELCEMLENTIWLIIQVIRENFPWESTA</sequence>
<feature type="domain" description="6-hydroxymethylpterin diphosphokinase MptE-like" evidence="2">
    <location>
        <begin position="198"/>
        <end position="371"/>
    </location>
</feature>
<dbReference type="PANTHER" id="PTHR41786">
    <property type="entry name" value="MOTILITY ACCESSORY FACTOR MAF"/>
    <property type="match status" value="1"/>
</dbReference>
<reference evidence="4" key="1">
    <citation type="submission" date="2016-11" db="EMBL/GenBank/DDBJ databases">
        <authorList>
            <person name="Varghese N."/>
            <person name="Submissions S."/>
        </authorList>
    </citation>
    <scope>NUCLEOTIDE SEQUENCE [LARGE SCALE GENOMIC DNA]</scope>
    <source>
        <strain evidence="4">DSM 15449</strain>
    </source>
</reference>
<organism evidence="3 4">
    <name type="scientific">Desulfosporosinus lacus DSM 15449</name>
    <dbReference type="NCBI Taxonomy" id="1121420"/>
    <lineage>
        <taxon>Bacteria</taxon>
        <taxon>Bacillati</taxon>
        <taxon>Bacillota</taxon>
        <taxon>Clostridia</taxon>
        <taxon>Eubacteriales</taxon>
        <taxon>Desulfitobacteriaceae</taxon>
        <taxon>Desulfosporosinus</taxon>
    </lineage>
</organism>
<evidence type="ECO:0000256" key="1">
    <source>
        <dbReference type="SAM" id="Coils"/>
    </source>
</evidence>
<dbReference type="EMBL" id="FQXJ01000004">
    <property type="protein sequence ID" value="SHH67407.1"/>
    <property type="molecule type" value="Genomic_DNA"/>
</dbReference>
<feature type="coiled-coil region" evidence="1">
    <location>
        <begin position="473"/>
        <end position="507"/>
    </location>
</feature>
<evidence type="ECO:0000259" key="2">
    <source>
        <dbReference type="Pfam" id="PF01973"/>
    </source>
</evidence>
<dbReference type="RefSeq" id="WP_073028429.1">
    <property type="nucleotide sequence ID" value="NZ_FQXJ01000004.1"/>
</dbReference>
<proteinExistence type="predicted"/>
<evidence type="ECO:0000313" key="4">
    <source>
        <dbReference type="Proteomes" id="UP000183954"/>
    </source>
</evidence>
<dbReference type="Pfam" id="PF01973">
    <property type="entry name" value="MptE-like"/>
    <property type="match status" value="1"/>
</dbReference>
<protein>
    <submittedName>
        <fullName evidence="3">Uncharacterized conserved protein</fullName>
    </submittedName>
</protein>
<dbReference type="InterPro" id="IPR002826">
    <property type="entry name" value="MptE-like"/>
</dbReference>
<dbReference type="PANTHER" id="PTHR41786:SF1">
    <property type="entry name" value="6-HYDROXYMETHYLPTERIN DIPHOSPHOKINASE MPTE-LIKE DOMAIN-CONTAINING PROTEIN"/>
    <property type="match status" value="1"/>
</dbReference>
<dbReference type="Proteomes" id="UP000183954">
    <property type="component" value="Unassembled WGS sequence"/>
</dbReference>
<dbReference type="AlphaFoldDB" id="A0A1M5UWJ6"/>
<keyword evidence="1" id="KW-0175">Coiled coil</keyword>
<dbReference type="OrthoDB" id="5291305at2"/>
<dbReference type="STRING" id="1121420.SAMN02746098_01104"/>
<accession>A0A1M5UWJ6</accession>